<gene>
    <name evidence="2" type="ORF">J8F10_28845</name>
</gene>
<evidence type="ECO:0000256" key="1">
    <source>
        <dbReference type="SAM" id="SignalP"/>
    </source>
</evidence>
<accession>A0ABS5BZX2</accession>
<comment type="caution">
    <text evidence="2">The sequence shown here is derived from an EMBL/GenBank/DDBJ whole genome shotgun (WGS) entry which is preliminary data.</text>
</comment>
<keyword evidence="1" id="KW-0732">Signal</keyword>
<feature type="signal peptide" evidence="1">
    <location>
        <begin position="1"/>
        <end position="21"/>
    </location>
</feature>
<evidence type="ECO:0008006" key="4">
    <source>
        <dbReference type="Google" id="ProtNLM"/>
    </source>
</evidence>
<dbReference type="EMBL" id="JAGKQQ010000001">
    <property type="protein sequence ID" value="MBP3959272.1"/>
    <property type="molecule type" value="Genomic_DNA"/>
</dbReference>
<sequence length="321" mass="34635">MKLIVKTVLVLLALTSVGIMAALQFQPVGAPGPAPLTAFGDSTIRAKAGASDIVIRTTARTAGAIHSLTWGGKAFVDSFDHGRQIQSASNFDSGQKFVPEVFNPTEAGSMADGRGATSTGKLLELSAKENELVTLNRMAFWLKPGEKSLGNPARNTVALSDHYLAKRVIIGYKELSHAIEYRVTFLVPSGEKHTYAQFEAVTGYMPPEFDTFLRFNAKEGKLQPLTDGPGEQADPVVLGTADGKHAMGVYAPDLPSRGFEGAGYGRFRFVPEKVVKWNCVFRLRNQDGVPGGDHQFRCFVVVGTTANCEVTLTALHNEFAK</sequence>
<name>A0ABS5BZX2_9BACT</name>
<proteinExistence type="predicted"/>
<dbReference type="RefSeq" id="WP_210659881.1">
    <property type="nucleotide sequence ID" value="NZ_JAGKQQ010000001.1"/>
</dbReference>
<organism evidence="2 3">
    <name type="scientific">Gemmata palustris</name>
    <dbReference type="NCBI Taxonomy" id="2822762"/>
    <lineage>
        <taxon>Bacteria</taxon>
        <taxon>Pseudomonadati</taxon>
        <taxon>Planctomycetota</taxon>
        <taxon>Planctomycetia</taxon>
        <taxon>Gemmatales</taxon>
        <taxon>Gemmataceae</taxon>
        <taxon>Gemmata</taxon>
    </lineage>
</organism>
<evidence type="ECO:0000313" key="3">
    <source>
        <dbReference type="Proteomes" id="UP000676565"/>
    </source>
</evidence>
<reference evidence="2 3" key="1">
    <citation type="submission" date="2021-04" db="EMBL/GenBank/DDBJ databases">
        <authorList>
            <person name="Ivanova A."/>
        </authorList>
    </citation>
    <scope>NUCLEOTIDE SEQUENCE [LARGE SCALE GENOMIC DNA]</scope>
    <source>
        <strain evidence="2 3">G18</strain>
    </source>
</reference>
<dbReference type="Proteomes" id="UP000676565">
    <property type="component" value="Unassembled WGS sequence"/>
</dbReference>
<keyword evidence="3" id="KW-1185">Reference proteome</keyword>
<protein>
    <recommendedName>
        <fullName evidence="4">DUF3108 domain-containing protein</fullName>
    </recommendedName>
</protein>
<evidence type="ECO:0000313" key="2">
    <source>
        <dbReference type="EMBL" id="MBP3959272.1"/>
    </source>
</evidence>
<feature type="chain" id="PRO_5046074445" description="DUF3108 domain-containing protein" evidence="1">
    <location>
        <begin position="22"/>
        <end position="321"/>
    </location>
</feature>